<organism evidence="5 6">
    <name type="scientific">Streptomyces lunalinharesii</name>
    <dbReference type="NCBI Taxonomy" id="333384"/>
    <lineage>
        <taxon>Bacteria</taxon>
        <taxon>Bacillati</taxon>
        <taxon>Actinomycetota</taxon>
        <taxon>Actinomycetes</taxon>
        <taxon>Kitasatosporales</taxon>
        <taxon>Streptomycetaceae</taxon>
        <taxon>Streptomyces</taxon>
    </lineage>
</organism>
<gene>
    <name evidence="5" type="ORF">GCM10009864_12740</name>
</gene>
<dbReference type="Gene3D" id="3.30.300.30">
    <property type="match status" value="1"/>
</dbReference>
<dbReference type="CDD" id="cd12116">
    <property type="entry name" value="A_NRPS_Ta1_like"/>
    <property type="match status" value="1"/>
</dbReference>
<accession>A0ABP6DQG7</accession>
<dbReference type="InterPro" id="IPR002376">
    <property type="entry name" value="Formyl_transf_N"/>
</dbReference>
<dbReference type="InterPro" id="IPR000873">
    <property type="entry name" value="AMP-dep_synth/lig_dom"/>
</dbReference>
<dbReference type="InterPro" id="IPR036736">
    <property type="entry name" value="ACP-like_sf"/>
</dbReference>
<dbReference type="SMART" id="SM00823">
    <property type="entry name" value="PKS_PP"/>
    <property type="match status" value="1"/>
</dbReference>
<dbReference type="InterPro" id="IPR025110">
    <property type="entry name" value="AMP-bd_C"/>
</dbReference>
<evidence type="ECO:0000313" key="6">
    <source>
        <dbReference type="Proteomes" id="UP001500994"/>
    </source>
</evidence>
<dbReference type="Gene3D" id="3.30.559.30">
    <property type="entry name" value="Nonribosomal peptide synthetase, condensation domain"/>
    <property type="match status" value="1"/>
</dbReference>
<evidence type="ECO:0000259" key="4">
    <source>
        <dbReference type="PROSITE" id="PS50075"/>
    </source>
</evidence>
<dbReference type="PANTHER" id="PTHR45527:SF1">
    <property type="entry name" value="FATTY ACID SYNTHASE"/>
    <property type="match status" value="1"/>
</dbReference>
<dbReference type="InterPro" id="IPR020845">
    <property type="entry name" value="AMP-binding_CS"/>
</dbReference>
<dbReference type="Gene3D" id="2.30.38.10">
    <property type="entry name" value="Luciferase, Domain 3"/>
    <property type="match status" value="1"/>
</dbReference>
<reference evidence="6" key="1">
    <citation type="journal article" date="2019" name="Int. J. Syst. Evol. Microbiol.">
        <title>The Global Catalogue of Microorganisms (GCM) 10K type strain sequencing project: providing services to taxonomists for standard genome sequencing and annotation.</title>
        <authorList>
            <consortium name="The Broad Institute Genomics Platform"/>
            <consortium name="The Broad Institute Genome Sequencing Center for Infectious Disease"/>
            <person name="Wu L."/>
            <person name="Ma J."/>
        </authorList>
    </citation>
    <scope>NUCLEOTIDE SEQUENCE [LARGE SCALE GENOMIC DNA]</scope>
    <source>
        <strain evidence="6">JCM 16374</strain>
    </source>
</reference>
<dbReference type="PROSITE" id="PS00455">
    <property type="entry name" value="AMP_BINDING"/>
    <property type="match status" value="1"/>
</dbReference>
<dbReference type="SUPFAM" id="SSF47336">
    <property type="entry name" value="ACP-like"/>
    <property type="match status" value="1"/>
</dbReference>
<name>A0ABP6DQG7_9ACTN</name>
<feature type="domain" description="Carrier" evidence="4">
    <location>
        <begin position="1078"/>
        <end position="1153"/>
    </location>
</feature>
<dbReference type="Pfam" id="PF13193">
    <property type="entry name" value="AMP-binding_C"/>
    <property type="match status" value="1"/>
</dbReference>
<evidence type="ECO:0000256" key="3">
    <source>
        <dbReference type="SAM" id="MobiDB-lite"/>
    </source>
</evidence>
<dbReference type="Gene3D" id="3.40.50.12230">
    <property type="match status" value="1"/>
</dbReference>
<dbReference type="InterPro" id="IPR005793">
    <property type="entry name" value="Formyl_trans_C"/>
</dbReference>
<dbReference type="PROSITE" id="PS50075">
    <property type="entry name" value="CARRIER"/>
    <property type="match status" value="1"/>
</dbReference>
<sequence>MSGTSNAFSCHLIGENTLLVSCAELLLERGHTVLGVVSPNPDVRQWAAQQGLATRDLGPDLTDFLSARPFDHLFSIANLRMLPAEVLGLPRGLAVNFHDALLPEHAGVYATTWAILQGTRRHGVTWHVMTEEADAGDVLAQREVDVAPDDTSHTLNVKCFDAGVQSFAELADALARGEARRRPQDLAGRSYHGRHDRPHGGGLLSWARPAAELSATVRAAEFGAHAENRFGTAKLDLGGRPALVAGLDVLPDRSGAPAGTVLAADRDGLVVATATQDVRLTGLTTATGAPLDPAAEDLHGRRLPDPSPELAEAATRAEAAGLRHERRWVRRLAALAPVELPGRDAAGAPAPGAAPRTYPVVVPAAAARAAADAGLRRDQWLLAGLLAFLARIGGDTGRDVDLRLPDGGSGHPLVDALRAPRVPLRVPELTPGTSMGAFAAEVARRVTDAVRAGAFGQDVWVRYPQLAGRRPAALGLPVAVELTDDDPAAPSAPAPGTALLVRVPRGAGRVEWVVADGASDEATATLLAEHAGAFLRAAAGPAGADLTRTPTCSDAHRRRALIDWNDTAADYPRERPVHALFEEQARRRPDAPAVTAGSTTLTYRQLDARAEELAALLRSRGIGPGALVGVYLDRSTDLVATLLAVMKSGAAYVPLDPIYPRERLAHVLADTRLPLVVSEAALADGLPATDAEVLVLDRARADRGAPARHRAAPARHRPDDGLAYVIYTSGSTGRPKGVRVGHRALTNFVCAMTATPGITEDDHLLAVTTVCFDIAGLELYAPLIRGGHVELAPAETAGDGFALRALLERRRPTVMQATPATWKMLIAAGWTGSDALRVLCGGEALPRGLARDLLARGAQLWNLYGPTETTIWSTAVRLDDAERIGIGRPIANTRCYVLDRWRQPVAPGFPGELYIGGDGVAEGYLDRPEQTAEKFVPDPLEPAAGTLYRTGDLVRHLPDGTLEYLDRVDNQVKLHGYRIEPGEIEDALLRHPAVDRAAVIVREDVPGDRRLTGYVVPHRPGIDPADLRRHLGEALPAYMVPAAFVELDRLPLTANGKTDRKALPRPAQGPADVAPAAVAAGGVERTIARIWREVLNVDAVGVEDNFFETGGNSLLLMQVMARLKAEVHGPLTRVEMFKYPTVRSMARHVERQAPGPDRGPGTAVAAPVAAAARPARRAPSGRAPLGELRRRRAERTPRKPSAN</sequence>
<evidence type="ECO:0000313" key="5">
    <source>
        <dbReference type="EMBL" id="GAA2650418.1"/>
    </source>
</evidence>
<dbReference type="Pfam" id="PF02911">
    <property type="entry name" value="Formyl_trans_C"/>
    <property type="match status" value="1"/>
</dbReference>
<feature type="region of interest" description="Disordered" evidence="3">
    <location>
        <begin position="178"/>
        <end position="203"/>
    </location>
</feature>
<dbReference type="InterPro" id="IPR011034">
    <property type="entry name" value="Formyl_transferase-like_C_sf"/>
</dbReference>
<keyword evidence="2" id="KW-0597">Phosphoprotein</keyword>
<dbReference type="Pfam" id="PF00551">
    <property type="entry name" value="Formyl_trans_N"/>
    <property type="match status" value="1"/>
</dbReference>
<keyword evidence="1" id="KW-0596">Phosphopantetheine</keyword>
<dbReference type="Gene3D" id="1.10.1200.10">
    <property type="entry name" value="ACP-like"/>
    <property type="match status" value="1"/>
</dbReference>
<dbReference type="InterPro" id="IPR045851">
    <property type="entry name" value="AMP-bd_C_sf"/>
</dbReference>
<proteinExistence type="predicted"/>
<dbReference type="EMBL" id="BAAARK010000003">
    <property type="protein sequence ID" value="GAA2650418.1"/>
    <property type="molecule type" value="Genomic_DNA"/>
</dbReference>
<feature type="compositionally biased region" description="Low complexity" evidence="3">
    <location>
        <begin position="1159"/>
        <end position="1186"/>
    </location>
</feature>
<dbReference type="InterPro" id="IPR036477">
    <property type="entry name" value="Formyl_transf_N_sf"/>
</dbReference>
<evidence type="ECO:0000256" key="1">
    <source>
        <dbReference type="ARBA" id="ARBA00022450"/>
    </source>
</evidence>
<dbReference type="SUPFAM" id="SSF53328">
    <property type="entry name" value="Formyltransferase"/>
    <property type="match status" value="1"/>
</dbReference>
<dbReference type="CDD" id="cd08700">
    <property type="entry name" value="FMT_C_OzmH_like"/>
    <property type="match status" value="1"/>
</dbReference>
<dbReference type="InterPro" id="IPR010071">
    <property type="entry name" value="AA_adenyl_dom"/>
</dbReference>
<dbReference type="SUPFAM" id="SSF50486">
    <property type="entry name" value="FMT C-terminal domain-like"/>
    <property type="match status" value="1"/>
</dbReference>
<dbReference type="PANTHER" id="PTHR45527">
    <property type="entry name" value="NONRIBOSOMAL PEPTIDE SYNTHETASE"/>
    <property type="match status" value="1"/>
</dbReference>
<evidence type="ECO:0000256" key="2">
    <source>
        <dbReference type="ARBA" id="ARBA00022553"/>
    </source>
</evidence>
<dbReference type="Pfam" id="PF00550">
    <property type="entry name" value="PP-binding"/>
    <property type="match status" value="1"/>
</dbReference>
<protein>
    <recommendedName>
        <fullName evidence="4">Carrier domain-containing protein</fullName>
    </recommendedName>
</protein>
<dbReference type="InterPro" id="IPR020806">
    <property type="entry name" value="PKS_PP-bd"/>
</dbReference>
<dbReference type="Pfam" id="PF00501">
    <property type="entry name" value="AMP-binding"/>
    <property type="match status" value="1"/>
</dbReference>
<feature type="region of interest" description="Disordered" evidence="3">
    <location>
        <begin position="1151"/>
        <end position="1203"/>
    </location>
</feature>
<dbReference type="InterPro" id="IPR009081">
    <property type="entry name" value="PP-bd_ACP"/>
</dbReference>
<comment type="caution">
    <text evidence="5">The sequence shown here is derived from an EMBL/GenBank/DDBJ whole genome shotgun (WGS) entry which is preliminary data.</text>
</comment>
<dbReference type="NCBIfam" id="TIGR01733">
    <property type="entry name" value="AA-adenyl-dom"/>
    <property type="match status" value="1"/>
</dbReference>
<dbReference type="Gene3D" id="3.40.50.980">
    <property type="match status" value="2"/>
</dbReference>
<keyword evidence="6" id="KW-1185">Reference proteome</keyword>
<dbReference type="RefSeq" id="WP_344573964.1">
    <property type="nucleotide sequence ID" value="NZ_BAAARK010000003.1"/>
</dbReference>
<dbReference type="Proteomes" id="UP001500994">
    <property type="component" value="Unassembled WGS sequence"/>
</dbReference>
<dbReference type="SUPFAM" id="SSF56801">
    <property type="entry name" value="Acetyl-CoA synthetase-like"/>
    <property type="match status" value="1"/>
</dbReference>